<dbReference type="Proteomes" id="UP001066276">
    <property type="component" value="Chromosome 10"/>
</dbReference>
<proteinExistence type="predicted"/>
<accession>A0AAV7LY90</accession>
<gene>
    <name evidence="1" type="ORF">NDU88_001305</name>
</gene>
<evidence type="ECO:0000313" key="2">
    <source>
        <dbReference type="Proteomes" id="UP001066276"/>
    </source>
</evidence>
<keyword evidence="2" id="KW-1185">Reference proteome</keyword>
<dbReference type="AlphaFoldDB" id="A0AAV7LY90"/>
<organism evidence="1 2">
    <name type="scientific">Pleurodeles waltl</name>
    <name type="common">Iberian ribbed newt</name>
    <dbReference type="NCBI Taxonomy" id="8319"/>
    <lineage>
        <taxon>Eukaryota</taxon>
        <taxon>Metazoa</taxon>
        <taxon>Chordata</taxon>
        <taxon>Craniata</taxon>
        <taxon>Vertebrata</taxon>
        <taxon>Euteleostomi</taxon>
        <taxon>Amphibia</taxon>
        <taxon>Batrachia</taxon>
        <taxon>Caudata</taxon>
        <taxon>Salamandroidea</taxon>
        <taxon>Salamandridae</taxon>
        <taxon>Pleurodelinae</taxon>
        <taxon>Pleurodeles</taxon>
    </lineage>
</organism>
<dbReference type="EMBL" id="JANPWB010000014">
    <property type="protein sequence ID" value="KAJ1096161.1"/>
    <property type="molecule type" value="Genomic_DNA"/>
</dbReference>
<reference evidence="1" key="1">
    <citation type="journal article" date="2022" name="bioRxiv">
        <title>Sequencing and chromosome-scale assembly of the giantPleurodeles waltlgenome.</title>
        <authorList>
            <person name="Brown T."/>
            <person name="Elewa A."/>
            <person name="Iarovenko S."/>
            <person name="Subramanian E."/>
            <person name="Araus A.J."/>
            <person name="Petzold A."/>
            <person name="Susuki M."/>
            <person name="Suzuki K.-i.T."/>
            <person name="Hayashi T."/>
            <person name="Toyoda A."/>
            <person name="Oliveira C."/>
            <person name="Osipova E."/>
            <person name="Leigh N.D."/>
            <person name="Simon A."/>
            <person name="Yun M.H."/>
        </authorList>
    </citation>
    <scope>NUCLEOTIDE SEQUENCE</scope>
    <source>
        <strain evidence="1">20211129_DDA</strain>
        <tissue evidence="1">Liver</tissue>
    </source>
</reference>
<evidence type="ECO:0000313" key="1">
    <source>
        <dbReference type="EMBL" id="KAJ1096161.1"/>
    </source>
</evidence>
<protein>
    <submittedName>
        <fullName evidence="1">Uncharacterized protein</fullName>
    </submittedName>
</protein>
<sequence>MTTHIGSRACAHTRQFPDVTLLRRTRAVMPLPPHHGAEGTVPSVPAKEVNRLFVVARLALALSRTLSKSYSTSPDFIRAAAECGPAQECERAVRYSNLEAILGSFWALFGRA</sequence>
<name>A0AAV7LY90_PLEWA</name>
<comment type="caution">
    <text evidence="1">The sequence shown here is derived from an EMBL/GenBank/DDBJ whole genome shotgun (WGS) entry which is preliminary data.</text>
</comment>